<feature type="compositionally biased region" description="Polar residues" evidence="1">
    <location>
        <begin position="56"/>
        <end position="79"/>
    </location>
</feature>
<feature type="compositionally biased region" description="Pro residues" evidence="1">
    <location>
        <begin position="434"/>
        <end position="449"/>
    </location>
</feature>
<feature type="compositionally biased region" description="Low complexity" evidence="1">
    <location>
        <begin position="98"/>
        <end position="113"/>
    </location>
</feature>
<feature type="region of interest" description="Disordered" evidence="1">
    <location>
        <begin position="735"/>
        <end position="860"/>
    </location>
</feature>
<feature type="compositionally biased region" description="Acidic residues" evidence="1">
    <location>
        <begin position="778"/>
        <end position="791"/>
    </location>
</feature>
<feature type="compositionally biased region" description="Basic and acidic residues" evidence="1">
    <location>
        <begin position="553"/>
        <end position="564"/>
    </location>
</feature>
<dbReference type="Proteomes" id="UP000244722">
    <property type="component" value="Unassembled WGS sequence"/>
</dbReference>
<dbReference type="GO" id="GO:0005737">
    <property type="term" value="C:cytoplasm"/>
    <property type="evidence" value="ECO:0007669"/>
    <property type="project" value="TreeGrafter"/>
</dbReference>
<protein>
    <recommendedName>
        <fullName evidence="2">Protein Zds1 C-terminal domain-containing protein</fullName>
    </recommendedName>
</protein>
<feature type="region of interest" description="Disordered" evidence="1">
    <location>
        <begin position="47"/>
        <end position="125"/>
    </location>
</feature>
<feature type="compositionally biased region" description="Basic and acidic residues" evidence="1">
    <location>
        <begin position="1"/>
        <end position="11"/>
    </location>
</feature>
<dbReference type="Pfam" id="PF08632">
    <property type="entry name" value="Zds_C"/>
    <property type="match status" value="1"/>
</dbReference>
<feature type="compositionally biased region" description="Low complexity" evidence="1">
    <location>
        <begin position="389"/>
        <end position="399"/>
    </location>
</feature>
<keyword evidence="4" id="KW-1185">Reference proteome</keyword>
<dbReference type="AlphaFoldDB" id="A0A2T6ZL63"/>
<proteinExistence type="predicted"/>
<evidence type="ECO:0000256" key="1">
    <source>
        <dbReference type="SAM" id="MobiDB-lite"/>
    </source>
</evidence>
<comment type="caution">
    <text evidence="3">The sequence shown here is derived from an EMBL/GenBank/DDBJ whole genome shotgun (WGS) entry which is preliminary data.</text>
</comment>
<organism evidence="3 4">
    <name type="scientific">Tuber borchii</name>
    <name type="common">White truffle</name>
    <dbReference type="NCBI Taxonomy" id="42251"/>
    <lineage>
        <taxon>Eukaryota</taxon>
        <taxon>Fungi</taxon>
        <taxon>Dikarya</taxon>
        <taxon>Ascomycota</taxon>
        <taxon>Pezizomycotina</taxon>
        <taxon>Pezizomycetes</taxon>
        <taxon>Pezizales</taxon>
        <taxon>Tuberaceae</taxon>
        <taxon>Tuber</taxon>
    </lineage>
</organism>
<feature type="compositionally biased region" description="Basic and acidic residues" evidence="1">
    <location>
        <begin position="520"/>
        <end position="531"/>
    </location>
</feature>
<dbReference type="PANTHER" id="PTHR28089">
    <property type="entry name" value="PROTEIN ZDS1-RELATED"/>
    <property type="match status" value="1"/>
</dbReference>
<feature type="compositionally biased region" description="Basic residues" evidence="1">
    <location>
        <begin position="412"/>
        <end position="421"/>
    </location>
</feature>
<dbReference type="GO" id="GO:0010971">
    <property type="term" value="P:positive regulation of G2/M transition of mitotic cell cycle"/>
    <property type="evidence" value="ECO:0007669"/>
    <property type="project" value="TreeGrafter"/>
</dbReference>
<feature type="compositionally biased region" description="Low complexity" evidence="1">
    <location>
        <begin position="749"/>
        <end position="770"/>
    </location>
</feature>
<dbReference type="InterPro" id="IPR013941">
    <property type="entry name" value="ZDS1_C"/>
</dbReference>
<feature type="compositionally biased region" description="Basic and acidic residues" evidence="1">
    <location>
        <begin position="203"/>
        <end position="213"/>
    </location>
</feature>
<feature type="domain" description="Protein Zds1 C-terminal" evidence="2">
    <location>
        <begin position="676"/>
        <end position="728"/>
    </location>
</feature>
<feature type="compositionally biased region" description="Polar residues" evidence="1">
    <location>
        <begin position="153"/>
        <end position="168"/>
    </location>
</feature>
<feature type="region of interest" description="Disordered" evidence="1">
    <location>
        <begin position="203"/>
        <end position="680"/>
    </location>
</feature>
<dbReference type="EMBL" id="NESQ01000195">
    <property type="protein sequence ID" value="PUU76228.1"/>
    <property type="molecule type" value="Genomic_DNA"/>
</dbReference>
<feature type="compositionally biased region" description="Polar residues" evidence="1">
    <location>
        <begin position="735"/>
        <end position="745"/>
    </location>
</feature>
<feature type="compositionally biased region" description="Polar residues" evidence="1">
    <location>
        <begin position="469"/>
        <end position="492"/>
    </location>
</feature>
<dbReference type="GO" id="GO:0030010">
    <property type="term" value="P:establishment of cell polarity"/>
    <property type="evidence" value="ECO:0007669"/>
    <property type="project" value="TreeGrafter"/>
</dbReference>
<feature type="compositionally biased region" description="Basic and acidic residues" evidence="1">
    <location>
        <begin position="372"/>
        <end position="382"/>
    </location>
</feature>
<name>A0A2T6ZL63_TUBBO</name>
<accession>A0A2T6ZL63</accession>
<feature type="compositionally biased region" description="Basic and acidic residues" evidence="1">
    <location>
        <begin position="624"/>
        <end position="641"/>
    </location>
</feature>
<feature type="compositionally biased region" description="Basic and acidic residues" evidence="1">
    <location>
        <begin position="848"/>
        <end position="860"/>
    </location>
</feature>
<feature type="compositionally biased region" description="Basic and acidic residues" evidence="1">
    <location>
        <begin position="587"/>
        <end position="597"/>
    </location>
</feature>
<evidence type="ECO:0000313" key="4">
    <source>
        <dbReference type="Proteomes" id="UP000244722"/>
    </source>
</evidence>
<dbReference type="OrthoDB" id="5589766at2759"/>
<dbReference type="PANTHER" id="PTHR28089:SF1">
    <property type="entry name" value="PROTEIN ZDS1-RELATED"/>
    <property type="match status" value="1"/>
</dbReference>
<feature type="compositionally biased region" description="Low complexity" evidence="1">
    <location>
        <begin position="493"/>
        <end position="502"/>
    </location>
</feature>
<dbReference type="STRING" id="42251.A0A2T6ZL63"/>
<feature type="region of interest" description="Disordered" evidence="1">
    <location>
        <begin position="1"/>
        <end position="27"/>
    </location>
</feature>
<dbReference type="SMART" id="SM01327">
    <property type="entry name" value="Zds_C"/>
    <property type="match status" value="1"/>
</dbReference>
<reference evidence="3 4" key="1">
    <citation type="submission" date="2017-04" db="EMBL/GenBank/DDBJ databases">
        <title>Draft genome sequence of Tuber borchii Vittad., a whitish edible truffle.</title>
        <authorList>
            <consortium name="DOE Joint Genome Institute"/>
            <person name="Murat C."/>
            <person name="Kuo A."/>
            <person name="Barry K.W."/>
            <person name="Clum A."/>
            <person name="Dockter R.B."/>
            <person name="Fauchery L."/>
            <person name="Iotti M."/>
            <person name="Kohler A."/>
            <person name="Labutti K."/>
            <person name="Lindquist E.A."/>
            <person name="Lipzen A."/>
            <person name="Ohm R.A."/>
            <person name="Wang M."/>
            <person name="Grigoriev I.V."/>
            <person name="Zambonelli A."/>
            <person name="Martin F.M."/>
        </authorList>
    </citation>
    <scope>NUCLEOTIDE SEQUENCE [LARGE SCALE GENOMIC DNA]</scope>
    <source>
        <strain evidence="3 4">Tbo3840</strain>
    </source>
</reference>
<feature type="compositionally biased region" description="Basic residues" evidence="1">
    <location>
        <begin position="310"/>
        <end position="321"/>
    </location>
</feature>
<feature type="compositionally biased region" description="Basic and acidic residues" evidence="1">
    <location>
        <begin position="239"/>
        <end position="263"/>
    </location>
</feature>
<feature type="compositionally biased region" description="Polar residues" evidence="1">
    <location>
        <begin position="612"/>
        <end position="621"/>
    </location>
</feature>
<evidence type="ECO:0000313" key="3">
    <source>
        <dbReference type="EMBL" id="PUU76228.1"/>
    </source>
</evidence>
<dbReference type="InterPro" id="IPR040206">
    <property type="entry name" value="Zds1/2"/>
</dbReference>
<feature type="compositionally biased region" description="Basic and acidic residues" evidence="1">
    <location>
        <begin position="820"/>
        <end position="836"/>
    </location>
</feature>
<feature type="region of interest" description="Disordered" evidence="1">
    <location>
        <begin position="153"/>
        <end position="181"/>
    </location>
</feature>
<sequence length="860" mass="95200">MKATSRARDSRGIPSSHGSRLSIDPDHHVTEAIGDMYGEYIDEDGRRQSYILPQDSYPNTGASRNRHSSIFLSSNASSPAPTPRDWGNGNPRSNERVSPISPTLSIRSPSSSIGDTANKPFPLNDIDYESDPVAVAQEISNLQALRRMSMDVTSSADPDLPSFNTFVPSTPPDDGGDPGSVFWVPARLHPELAPKEFSAYLEAKKNEIRRPQRDGSLSPDGPISGSPSLRRKKSMLSRQIDHSEGVKGYRDGAERLGRRESGREGPNVQLEDLMNDPSSLMRKLSVERRNEEGGDMPILNAAPGGAALRRSTRTTYRRGSLRKGERGLLSKRAAKSSETDAEDSSPASSPIVSKGGFRLERVSTEPIPLPTAHKDEPDDYPRRPSQKGSAAKASSASVSIDGLGKSSEKHKSAPAKQRRASSPKGSSRARQSEPIPPVPMIVETPPPEQPQKLIIPERHSSFDPPPLPASQQVPQVQKQANSQRPALQKTQASEVVVEVVSSPTAPPNRGPELAPLLDPGKADGKERKRPDSAGSNDGTAGRKSSWGWLLGDSADKTKEKEKDNHHHHHHEKKDKEERTKVKKEKRPKSADKHDNTRLDLLQKSIDLGNTGKVITSDTNGAKTDGGEARKPRSEDKKEKEGLFSFFGSSRKKSGSDGAQKAKGSSSRGVSPDPAHHQPQQPYYYTRFPIHIERAIYRLSHLKLANPRRPLQQQVLLSNFMYSYLAKVQQTQPHLVQQATVSPPSREQQKLQQQQQQQQQSEQQSNQYYQYDNGSNESDYVDDSQMYDDEANDMDRPQSRAAQYTSRHAPENGNGYYDQQPDPRRERERDRDRDHSGSKSSKSRSTKPASHDLKVPSDDMW</sequence>
<gene>
    <name evidence="3" type="ORF">B9Z19DRAFT_1066788</name>
</gene>
<evidence type="ECO:0000259" key="2">
    <source>
        <dbReference type="SMART" id="SM01327"/>
    </source>
</evidence>